<dbReference type="Gene3D" id="3.10.110.10">
    <property type="entry name" value="Ubiquitin Conjugating Enzyme"/>
    <property type="match status" value="1"/>
</dbReference>
<dbReference type="InterPro" id="IPR000608">
    <property type="entry name" value="UBC"/>
</dbReference>
<evidence type="ECO:0000259" key="1">
    <source>
        <dbReference type="PROSITE" id="PS50127"/>
    </source>
</evidence>
<evidence type="ECO:0000313" key="2">
    <source>
        <dbReference type="EMBL" id="KAK2077502.1"/>
    </source>
</evidence>
<accession>A0AAD9IK53</accession>
<proteinExistence type="predicted"/>
<dbReference type="Proteomes" id="UP001255856">
    <property type="component" value="Unassembled WGS sequence"/>
</dbReference>
<keyword evidence="3" id="KW-1185">Reference proteome</keyword>
<feature type="domain" description="UBC core" evidence="1">
    <location>
        <begin position="1"/>
        <end position="100"/>
    </location>
</feature>
<evidence type="ECO:0000313" key="3">
    <source>
        <dbReference type="Proteomes" id="UP001255856"/>
    </source>
</evidence>
<organism evidence="2 3">
    <name type="scientific">Prototheca wickerhamii</name>
    <dbReference type="NCBI Taxonomy" id="3111"/>
    <lineage>
        <taxon>Eukaryota</taxon>
        <taxon>Viridiplantae</taxon>
        <taxon>Chlorophyta</taxon>
        <taxon>core chlorophytes</taxon>
        <taxon>Trebouxiophyceae</taxon>
        <taxon>Chlorellales</taxon>
        <taxon>Chlorellaceae</taxon>
        <taxon>Prototheca</taxon>
    </lineage>
</organism>
<name>A0AAD9IK53_PROWI</name>
<dbReference type="InterPro" id="IPR016135">
    <property type="entry name" value="UBQ-conjugating_enzyme/RWD"/>
</dbReference>
<dbReference type="Pfam" id="PF00179">
    <property type="entry name" value="UQ_con"/>
    <property type="match status" value="1"/>
</dbReference>
<dbReference type="PANTHER" id="PTHR24068">
    <property type="entry name" value="UBIQUITIN-CONJUGATING ENZYME E2"/>
    <property type="match status" value="1"/>
</dbReference>
<dbReference type="SUPFAM" id="SSF54495">
    <property type="entry name" value="UBC-like"/>
    <property type="match status" value="1"/>
</dbReference>
<gene>
    <name evidence="2" type="ORF">QBZ16_004347</name>
</gene>
<dbReference type="AlphaFoldDB" id="A0AAD9IK53"/>
<dbReference type="PROSITE" id="PS50127">
    <property type="entry name" value="UBC_2"/>
    <property type="match status" value="1"/>
</dbReference>
<sequence>MRSWTGTIIGPPGTVHDGRIYTLKIYCDESYPDRPPRVRFETRINLSCVGPAGEVDPRSFAVLARWNRAYTMETVLVELRREMGAPGNRKTPQPPEGAMY</sequence>
<protein>
    <recommendedName>
        <fullName evidence="1">UBC core domain-containing protein</fullName>
    </recommendedName>
</protein>
<comment type="caution">
    <text evidence="2">The sequence shown here is derived from an EMBL/GenBank/DDBJ whole genome shotgun (WGS) entry which is preliminary data.</text>
</comment>
<reference evidence="2" key="1">
    <citation type="submission" date="2021-01" db="EMBL/GenBank/DDBJ databases">
        <authorList>
            <person name="Eckstrom K.M.E."/>
        </authorList>
    </citation>
    <scope>NUCLEOTIDE SEQUENCE</scope>
    <source>
        <strain evidence="2">UVCC 0001</strain>
    </source>
</reference>
<dbReference type="EMBL" id="JASFZW010000006">
    <property type="protein sequence ID" value="KAK2077502.1"/>
    <property type="molecule type" value="Genomic_DNA"/>
</dbReference>